<reference evidence="7 8" key="1">
    <citation type="submission" date="2019-10" db="EMBL/GenBank/DDBJ databases">
        <title>Epibacterium sp. nov., isolated from seawater.</title>
        <authorList>
            <person name="Zhang X."/>
            <person name="Li N."/>
        </authorList>
    </citation>
    <scope>NUCLEOTIDE SEQUENCE [LARGE SCALE GENOMIC DNA]</scope>
    <source>
        <strain evidence="7 8">SM1969</strain>
    </source>
</reference>
<organism evidence="7 8">
    <name type="scientific">Tritonibacter aquimaris</name>
    <dbReference type="NCBI Taxonomy" id="2663379"/>
    <lineage>
        <taxon>Bacteria</taxon>
        <taxon>Pseudomonadati</taxon>
        <taxon>Pseudomonadota</taxon>
        <taxon>Alphaproteobacteria</taxon>
        <taxon>Rhodobacterales</taxon>
        <taxon>Paracoccaceae</taxon>
        <taxon>Tritonibacter</taxon>
    </lineage>
</organism>
<dbReference type="RefSeq" id="WP_153544703.1">
    <property type="nucleotide sequence ID" value="NZ_WIXK01000001.1"/>
</dbReference>
<keyword evidence="2 5" id="KW-0812">Transmembrane</keyword>
<keyword evidence="8" id="KW-1185">Reference proteome</keyword>
<comment type="subcellular location">
    <subcellularLocation>
        <location evidence="1">Membrane</location>
        <topology evidence="1">Multi-pass membrane protein</topology>
    </subcellularLocation>
</comment>
<feature type="transmembrane region" description="Helical" evidence="5">
    <location>
        <begin position="31"/>
        <end position="51"/>
    </location>
</feature>
<feature type="transmembrane region" description="Helical" evidence="5">
    <location>
        <begin position="104"/>
        <end position="125"/>
    </location>
</feature>
<gene>
    <name evidence="7" type="ORF">GG681_02440</name>
</gene>
<feature type="domain" description="Yip1" evidence="6">
    <location>
        <begin position="10"/>
        <end position="177"/>
    </location>
</feature>
<evidence type="ECO:0000256" key="5">
    <source>
        <dbReference type="SAM" id="Phobius"/>
    </source>
</evidence>
<evidence type="ECO:0000256" key="4">
    <source>
        <dbReference type="ARBA" id="ARBA00023136"/>
    </source>
</evidence>
<dbReference type="InterPro" id="IPR006977">
    <property type="entry name" value="Yip1_dom"/>
</dbReference>
<feature type="transmembrane region" description="Helical" evidence="5">
    <location>
        <begin position="71"/>
        <end position="92"/>
    </location>
</feature>
<feature type="transmembrane region" description="Helical" evidence="5">
    <location>
        <begin position="131"/>
        <end position="149"/>
    </location>
</feature>
<dbReference type="GO" id="GO:0016020">
    <property type="term" value="C:membrane"/>
    <property type="evidence" value="ECO:0007669"/>
    <property type="project" value="UniProtKB-SubCell"/>
</dbReference>
<evidence type="ECO:0000256" key="3">
    <source>
        <dbReference type="ARBA" id="ARBA00022989"/>
    </source>
</evidence>
<name>A0A844AWB1_9RHOB</name>
<dbReference type="Proteomes" id="UP000436694">
    <property type="component" value="Unassembled WGS sequence"/>
</dbReference>
<accession>A0A844AWB1</accession>
<evidence type="ECO:0000256" key="2">
    <source>
        <dbReference type="ARBA" id="ARBA00022692"/>
    </source>
</evidence>
<feature type="transmembrane region" description="Helical" evidence="5">
    <location>
        <begin position="161"/>
        <end position="184"/>
    </location>
</feature>
<dbReference type="Pfam" id="PF04893">
    <property type="entry name" value="Yip1"/>
    <property type="match status" value="1"/>
</dbReference>
<keyword evidence="3 5" id="KW-1133">Transmembrane helix</keyword>
<protein>
    <recommendedName>
        <fullName evidence="6">Yip1 domain-containing protein</fullName>
    </recommendedName>
</protein>
<sequence length="189" mass="20125">MKPWGDLIWKTVLNPAEAAAEISAIQPNREVLWTGFALVQVLGTALFALQSLLFPQQMQFLTVNVTPVNHLVANTLIILVFACAATICGRFLNGIGTFSTVLACLTWVNFVQVFALAALIVVSLVSPALSGTLGIGVSLYALFVSLHFINAAHKLGSLWRALGVMVLSALAIIVAISIFGQSFMPNTLG</sequence>
<evidence type="ECO:0000313" key="7">
    <source>
        <dbReference type="EMBL" id="MQY41486.1"/>
    </source>
</evidence>
<keyword evidence="4 5" id="KW-0472">Membrane</keyword>
<dbReference type="EMBL" id="WIXK01000001">
    <property type="protein sequence ID" value="MQY41486.1"/>
    <property type="molecule type" value="Genomic_DNA"/>
</dbReference>
<comment type="caution">
    <text evidence="7">The sequence shown here is derived from an EMBL/GenBank/DDBJ whole genome shotgun (WGS) entry which is preliminary data.</text>
</comment>
<evidence type="ECO:0000256" key="1">
    <source>
        <dbReference type="ARBA" id="ARBA00004141"/>
    </source>
</evidence>
<evidence type="ECO:0000259" key="6">
    <source>
        <dbReference type="Pfam" id="PF04893"/>
    </source>
</evidence>
<proteinExistence type="predicted"/>
<evidence type="ECO:0000313" key="8">
    <source>
        <dbReference type="Proteomes" id="UP000436694"/>
    </source>
</evidence>
<dbReference type="AlphaFoldDB" id="A0A844AWB1"/>